<dbReference type="Proteomes" id="UP000465221">
    <property type="component" value="Unassembled WGS sequence"/>
</dbReference>
<evidence type="ECO:0000313" key="3">
    <source>
        <dbReference type="EMBL" id="GFF31253.1"/>
    </source>
</evidence>
<sequence>MKITALIALGLAAVVAASPVAEPELVEPLLQVPARAAVPLWRRAPAPRLALQALAAILPATMPSMLLVFVTIARSRQ</sequence>
<dbReference type="EMBL" id="BLKC01000016">
    <property type="protein sequence ID" value="GFF31253.1"/>
    <property type="molecule type" value="Genomic_DNA"/>
</dbReference>
<feature type="chain" id="PRO_5034484801" evidence="2">
    <location>
        <begin position="18"/>
        <end position="77"/>
    </location>
</feature>
<feature type="transmembrane region" description="Helical" evidence="1">
    <location>
        <begin position="49"/>
        <end position="73"/>
    </location>
</feature>
<keyword evidence="1" id="KW-0812">Transmembrane</keyword>
<keyword evidence="2" id="KW-0732">Signal</keyword>
<gene>
    <name evidence="3" type="ORF">IFM46972_03176</name>
</gene>
<keyword evidence="1" id="KW-0472">Membrane</keyword>
<protein>
    <submittedName>
        <fullName evidence="3">Uncharacterized protein</fullName>
    </submittedName>
</protein>
<evidence type="ECO:0000313" key="4">
    <source>
        <dbReference type="Proteomes" id="UP000465221"/>
    </source>
</evidence>
<comment type="caution">
    <text evidence="3">The sequence shown here is derived from an EMBL/GenBank/DDBJ whole genome shotgun (WGS) entry which is preliminary data.</text>
</comment>
<feature type="signal peptide" evidence="2">
    <location>
        <begin position="1"/>
        <end position="17"/>
    </location>
</feature>
<keyword evidence="1" id="KW-1133">Transmembrane helix</keyword>
<organism evidence="3 4">
    <name type="scientific">Aspergillus udagawae</name>
    <dbReference type="NCBI Taxonomy" id="91492"/>
    <lineage>
        <taxon>Eukaryota</taxon>
        <taxon>Fungi</taxon>
        <taxon>Dikarya</taxon>
        <taxon>Ascomycota</taxon>
        <taxon>Pezizomycotina</taxon>
        <taxon>Eurotiomycetes</taxon>
        <taxon>Eurotiomycetidae</taxon>
        <taxon>Eurotiales</taxon>
        <taxon>Aspergillaceae</taxon>
        <taxon>Aspergillus</taxon>
        <taxon>Aspergillus subgen. Fumigati</taxon>
    </lineage>
</organism>
<evidence type="ECO:0000256" key="2">
    <source>
        <dbReference type="SAM" id="SignalP"/>
    </source>
</evidence>
<reference evidence="3 4" key="1">
    <citation type="submission" date="2020-01" db="EMBL/GenBank/DDBJ databases">
        <title>Draft genome sequence of Aspergillus udagawae IFM 46972.</title>
        <authorList>
            <person name="Takahashi H."/>
            <person name="Yaguchi T."/>
        </authorList>
    </citation>
    <scope>NUCLEOTIDE SEQUENCE [LARGE SCALE GENOMIC DNA]</scope>
    <source>
        <strain evidence="3 4">IFM 46972</strain>
    </source>
</reference>
<proteinExistence type="predicted"/>
<dbReference type="AlphaFoldDB" id="A0A8H3NK23"/>
<evidence type="ECO:0000256" key="1">
    <source>
        <dbReference type="SAM" id="Phobius"/>
    </source>
</evidence>
<name>A0A8H3NK23_9EURO</name>
<accession>A0A8H3NK23</accession>